<dbReference type="AlphaFoldDB" id="A0A1H5TB70"/>
<dbReference type="OrthoDB" id="15401at2"/>
<dbReference type="InterPro" id="IPR032820">
    <property type="entry name" value="ATPase_put"/>
</dbReference>
<proteinExistence type="predicted"/>
<gene>
    <name evidence="3" type="ORF">SAMN04488115_101596</name>
</gene>
<organism evidence="3 4">
    <name type="scientific">Bosea lathyri</name>
    <dbReference type="NCBI Taxonomy" id="1036778"/>
    <lineage>
        <taxon>Bacteria</taxon>
        <taxon>Pseudomonadati</taxon>
        <taxon>Pseudomonadota</taxon>
        <taxon>Alphaproteobacteria</taxon>
        <taxon>Hyphomicrobiales</taxon>
        <taxon>Boseaceae</taxon>
        <taxon>Bosea</taxon>
    </lineage>
</organism>
<dbReference type="Pfam" id="PF09527">
    <property type="entry name" value="ATPase_gene1"/>
    <property type="match status" value="1"/>
</dbReference>
<dbReference type="RefSeq" id="WP_103870949.1">
    <property type="nucleotide sequence ID" value="NZ_FNUY01000001.1"/>
</dbReference>
<dbReference type="Proteomes" id="UP000236743">
    <property type="component" value="Unassembled WGS sequence"/>
</dbReference>
<evidence type="ECO:0000313" key="3">
    <source>
        <dbReference type="EMBL" id="SEF60065.1"/>
    </source>
</evidence>
<feature type="transmembrane region" description="Helical" evidence="2">
    <location>
        <begin position="78"/>
        <end position="99"/>
    </location>
</feature>
<reference evidence="3 4" key="1">
    <citation type="submission" date="2016-10" db="EMBL/GenBank/DDBJ databases">
        <authorList>
            <person name="de Groot N.N."/>
        </authorList>
    </citation>
    <scope>NUCLEOTIDE SEQUENCE [LARGE SCALE GENOMIC DNA]</scope>
    <source>
        <strain evidence="3 4">DSM 26656</strain>
    </source>
</reference>
<sequence>MSEPDKNASDSELRARLGSLKTALERAEESEKPGASAAGPDGALAGAMSSGFRAATDLAGGIIAGALIGVLGDRWLGTSPFLLIAFLVIGAIAGFRSVYRLGSRPTSGSKDSAPKEK</sequence>
<keyword evidence="4" id="KW-1185">Reference proteome</keyword>
<keyword evidence="2" id="KW-0812">Transmembrane</keyword>
<evidence type="ECO:0000256" key="2">
    <source>
        <dbReference type="SAM" id="Phobius"/>
    </source>
</evidence>
<feature type="region of interest" description="Disordered" evidence="1">
    <location>
        <begin position="22"/>
        <end position="41"/>
    </location>
</feature>
<name>A0A1H5TB70_9HYPH</name>
<dbReference type="EMBL" id="FNUY01000001">
    <property type="protein sequence ID" value="SEF60065.1"/>
    <property type="molecule type" value="Genomic_DNA"/>
</dbReference>
<keyword evidence="2" id="KW-1133">Transmembrane helix</keyword>
<protein>
    <submittedName>
        <fullName evidence="3">ATP synthase protein I</fullName>
    </submittedName>
</protein>
<evidence type="ECO:0000256" key="1">
    <source>
        <dbReference type="SAM" id="MobiDB-lite"/>
    </source>
</evidence>
<feature type="compositionally biased region" description="Basic and acidic residues" evidence="1">
    <location>
        <begin position="23"/>
        <end position="32"/>
    </location>
</feature>
<keyword evidence="2" id="KW-0472">Membrane</keyword>
<feature type="transmembrane region" description="Helical" evidence="2">
    <location>
        <begin position="54"/>
        <end position="72"/>
    </location>
</feature>
<accession>A0A1H5TB70</accession>
<evidence type="ECO:0000313" key="4">
    <source>
        <dbReference type="Proteomes" id="UP000236743"/>
    </source>
</evidence>